<reference evidence="16" key="1">
    <citation type="submission" date="2025-08" db="UniProtKB">
        <authorList>
            <consortium name="Ensembl"/>
        </authorList>
    </citation>
    <scope>IDENTIFICATION</scope>
</reference>
<comment type="subcellular location">
    <subcellularLocation>
        <location evidence="1">Cell membrane</location>
        <topology evidence="1">Multi-pass membrane protein</topology>
    </subcellularLocation>
</comment>
<keyword evidence="2" id="KW-1003">Cell membrane</keyword>
<dbReference type="InterPro" id="IPR000068">
    <property type="entry name" value="GPCR_3_Ca_sens_rcpt-rel"/>
</dbReference>
<evidence type="ECO:0000313" key="16">
    <source>
        <dbReference type="Ensembl" id="ENSLLEP00000023122.1"/>
    </source>
</evidence>
<dbReference type="PANTHER" id="PTHR24061">
    <property type="entry name" value="CALCIUM-SENSING RECEPTOR-RELATED"/>
    <property type="match status" value="1"/>
</dbReference>
<name>A0A8C5PI52_9ANUR</name>
<protein>
    <recommendedName>
        <fullName evidence="15">G-protein coupled receptors family 3 profile domain-containing protein</fullName>
    </recommendedName>
</protein>
<keyword evidence="17" id="KW-1185">Reference proteome</keyword>
<evidence type="ECO:0000256" key="3">
    <source>
        <dbReference type="ARBA" id="ARBA00022692"/>
    </source>
</evidence>
<feature type="transmembrane region" description="Helical" evidence="13">
    <location>
        <begin position="594"/>
        <end position="620"/>
    </location>
</feature>
<keyword evidence="7 13" id="KW-0472">Membrane</keyword>
<dbReference type="Gene3D" id="3.40.50.2300">
    <property type="match status" value="2"/>
</dbReference>
<feature type="transmembrane region" description="Helical" evidence="13">
    <location>
        <begin position="700"/>
        <end position="725"/>
    </location>
</feature>
<evidence type="ECO:0000256" key="11">
    <source>
        <dbReference type="ARBA" id="ARBA00038492"/>
    </source>
</evidence>
<keyword evidence="10" id="KW-0807">Transducer</keyword>
<feature type="region of interest" description="Disordered" evidence="12">
    <location>
        <begin position="891"/>
        <end position="912"/>
    </location>
</feature>
<keyword evidence="5 13" id="KW-1133">Transmembrane helix</keyword>
<evidence type="ECO:0000256" key="2">
    <source>
        <dbReference type="ARBA" id="ARBA00022475"/>
    </source>
</evidence>
<feature type="transmembrane region" description="Helical" evidence="13">
    <location>
        <begin position="783"/>
        <end position="805"/>
    </location>
</feature>
<evidence type="ECO:0000256" key="5">
    <source>
        <dbReference type="ARBA" id="ARBA00022989"/>
    </source>
</evidence>
<dbReference type="InterPro" id="IPR000337">
    <property type="entry name" value="GPCR_3"/>
</dbReference>
<evidence type="ECO:0000256" key="7">
    <source>
        <dbReference type="ARBA" id="ARBA00023136"/>
    </source>
</evidence>
<dbReference type="InterPro" id="IPR011500">
    <property type="entry name" value="GPCR_3_9-Cys_dom"/>
</dbReference>
<dbReference type="InterPro" id="IPR001828">
    <property type="entry name" value="ANF_lig-bd_rcpt"/>
</dbReference>
<dbReference type="InterPro" id="IPR017978">
    <property type="entry name" value="GPCR_3_C"/>
</dbReference>
<dbReference type="SMART" id="SM01411">
    <property type="entry name" value="Ephrin_rec_like"/>
    <property type="match status" value="1"/>
</dbReference>
<dbReference type="SUPFAM" id="SSF53822">
    <property type="entry name" value="Periplasmic binding protein-like I"/>
    <property type="match status" value="1"/>
</dbReference>
<keyword evidence="4 14" id="KW-0732">Signal</keyword>
<proteinExistence type="inferred from homology"/>
<dbReference type="Pfam" id="PF00003">
    <property type="entry name" value="7tm_3"/>
    <property type="match status" value="1"/>
</dbReference>
<keyword evidence="8" id="KW-0675">Receptor</keyword>
<feature type="chain" id="PRO_5034020022" description="G-protein coupled receptors family 3 profile domain-containing protein" evidence="14">
    <location>
        <begin position="22"/>
        <end position="912"/>
    </location>
</feature>
<dbReference type="Ensembl" id="ENSLLET00000024000.1">
    <property type="protein sequence ID" value="ENSLLEP00000023122.1"/>
    <property type="gene ID" value="ENSLLEG00000014686.1"/>
</dbReference>
<dbReference type="GO" id="GO:0004930">
    <property type="term" value="F:G protein-coupled receptor activity"/>
    <property type="evidence" value="ECO:0007669"/>
    <property type="project" value="UniProtKB-KW"/>
</dbReference>
<feature type="transmembrane region" description="Helical" evidence="13">
    <location>
        <begin position="664"/>
        <end position="688"/>
    </location>
</feature>
<dbReference type="InterPro" id="IPR028082">
    <property type="entry name" value="Peripla_BP_I"/>
</dbReference>
<dbReference type="PRINTS" id="PR00248">
    <property type="entry name" value="GPCRMGR"/>
</dbReference>
<feature type="domain" description="G-protein coupled receptors family 3 profile" evidence="15">
    <location>
        <begin position="594"/>
        <end position="855"/>
    </location>
</feature>
<dbReference type="PRINTS" id="PR00592">
    <property type="entry name" value="CASENSINGR"/>
</dbReference>
<dbReference type="Gene3D" id="2.10.50.30">
    <property type="entry name" value="GPCR, family 3, nine cysteines domain"/>
    <property type="match status" value="1"/>
</dbReference>
<keyword evidence="9" id="KW-0325">Glycoprotein</keyword>
<organism evidence="16 17">
    <name type="scientific">Leptobrachium leishanense</name>
    <name type="common">Leishan spiny toad</name>
    <dbReference type="NCBI Taxonomy" id="445787"/>
    <lineage>
        <taxon>Eukaryota</taxon>
        <taxon>Metazoa</taxon>
        <taxon>Chordata</taxon>
        <taxon>Craniata</taxon>
        <taxon>Vertebrata</taxon>
        <taxon>Euteleostomi</taxon>
        <taxon>Amphibia</taxon>
        <taxon>Batrachia</taxon>
        <taxon>Anura</taxon>
        <taxon>Pelobatoidea</taxon>
        <taxon>Megophryidae</taxon>
        <taxon>Leptobrachium</taxon>
    </lineage>
</organism>
<dbReference type="GO" id="GO:0050909">
    <property type="term" value="P:sensory perception of taste"/>
    <property type="evidence" value="ECO:0007669"/>
    <property type="project" value="UniProtKB-ARBA"/>
</dbReference>
<evidence type="ECO:0000256" key="4">
    <source>
        <dbReference type="ARBA" id="ARBA00022729"/>
    </source>
</evidence>
<evidence type="ECO:0000256" key="8">
    <source>
        <dbReference type="ARBA" id="ARBA00023170"/>
    </source>
</evidence>
<dbReference type="AlphaFoldDB" id="A0A8C5PI52"/>
<reference evidence="16" key="2">
    <citation type="submission" date="2025-09" db="UniProtKB">
        <authorList>
            <consortium name="Ensembl"/>
        </authorList>
    </citation>
    <scope>IDENTIFICATION</scope>
</reference>
<feature type="transmembrane region" description="Helical" evidence="13">
    <location>
        <begin position="632"/>
        <end position="652"/>
    </location>
</feature>
<dbReference type="GO" id="GO:0005886">
    <property type="term" value="C:plasma membrane"/>
    <property type="evidence" value="ECO:0007669"/>
    <property type="project" value="UniProtKB-SubCell"/>
</dbReference>
<dbReference type="InterPro" id="IPR038550">
    <property type="entry name" value="GPCR_3_9-Cys_sf"/>
</dbReference>
<evidence type="ECO:0000256" key="9">
    <source>
        <dbReference type="ARBA" id="ARBA00023180"/>
    </source>
</evidence>
<feature type="transmembrane region" description="Helical" evidence="13">
    <location>
        <begin position="817"/>
        <end position="840"/>
    </location>
</feature>
<dbReference type="Proteomes" id="UP000694569">
    <property type="component" value="Unplaced"/>
</dbReference>
<dbReference type="Pfam" id="PF07562">
    <property type="entry name" value="NCD3G"/>
    <property type="match status" value="1"/>
</dbReference>
<keyword evidence="3 13" id="KW-0812">Transmembrane</keyword>
<sequence>MFQGHLFSTLSICFLWKDIMSCDVNKLPAARLPGDFMIGGIFILHDRFANLSNRTYSDDLTCNRLTIDGMIHALAMIYTIDQLNNMNFLPGITFGYEIYDSCSDILKATQATLRLFPEIVQLKNSTDCNHTEIIPSVKALIGAQYADISAAISRLLSVHFIPQISPASSEEALSDKLNFPSFLRTVPSDTHLMQAIVKLIKTFEWNFVGIISSDDDHGLSVLHLLNKYFEQQQICAAFTKIVSSFDDDPSLHEELDDILNTIINSSTNVVFVFAKYSIVKKLFEKAIIRNISRTWVSGGTWINSRETSNIANIEKVGTVLGFSVHVGVIPGFSEYLQNLKPPVNGSTNLFLEEYKELRFGCDEKYKNYMACINSSRECRQYVPVVEKSTLACRLDNVSYTNDDYLVDLFQWQTAYTTVLAVSAIAQAFKNIVWKHGTLAKDLMVTPRQLLRELFDGKYKYNGATFEFDRYGNITNCGYNLINWQTKQSSTEFIIVGEYDINSNNLNVSKPLIQWSTSDNKVPFSNCTKPCSPGHFRSLSSQSCCYECIPCPEGYYTSAPDMDDCSKCANTTWSKSGSAHCEDRKIEYLEWENPLAVAVMVLASLGFLLLLITGTLFIKYNQTPAVKAAGGRYSYVMIISLLLSLTSLCFFIGKPNDTICQIRQPLYGISFTICVCCILVKSLRIILAFKFAIRFVHLPKIVYKPIIIIIVLTGVQICICTLWLILKRPTCKEIYTIPKVLVLQCDEGSYVPFGVMLGYIACLALACFILAYKGRKLPEKYNEASTITFSMLIYMFVWIIFIPVFMNTGNTYHSAVQSVAILASVYGVIFCHLLPTSYIILFKRRSNNRQRYLQTIRSYCGVTRATFPLTQKKFNIYGTQTNFNAGPEVKNFPQSKAKSMHNFSPGRKRRKSF</sequence>
<dbReference type="PROSITE" id="PS50259">
    <property type="entry name" value="G_PROTEIN_RECEP_F3_4"/>
    <property type="match status" value="1"/>
</dbReference>
<keyword evidence="6" id="KW-0297">G-protein coupled receptor</keyword>
<dbReference type="OrthoDB" id="5984008at2759"/>
<evidence type="ECO:0000256" key="1">
    <source>
        <dbReference type="ARBA" id="ARBA00004651"/>
    </source>
</evidence>
<evidence type="ECO:0000256" key="14">
    <source>
        <dbReference type="SAM" id="SignalP"/>
    </source>
</evidence>
<evidence type="ECO:0000259" key="15">
    <source>
        <dbReference type="PROSITE" id="PS50259"/>
    </source>
</evidence>
<feature type="signal peptide" evidence="14">
    <location>
        <begin position="1"/>
        <end position="21"/>
    </location>
</feature>
<accession>A0A8C5PI52</accession>
<evidence type="ECO:0000256" key="10">
    <source>
        <dbReference type="ARBA" id="ARBA00023224"/>
    </source>
</evidence>
<dbReference type="GeneTree" id="ENSGT00940000166171"/>
<evidence type="ECO:0000313" key="17">
    <source>
        <dbReference type="Proteomes" id="UP000694569"/>
    </source>
</evidence>
<evidence type="ECO:0000256" key="12">
    <source>
        <dbReference type="SAM" id="MobiDB-lite"/>
    </source>
</evidence>
<dbReference type="FunFam" id="3.40.50.2300:FF:000016">
    <property type="entry name" value="Taste 1 receptor member 2"/>
    <property type="match status" value="1"/>
</dbReference>
<evidence type="ECO:0000256" key="13">
    <source>
        <dbReference type="SAM" id="Phobius"/>
    </source>
</evidence>
<comment type="similarity">
    <text evidence="11">Belongs to the G-protein coupled receptor 3 family. TAS1R subfamily.</text>
</comment>
<dbReference type="FunFam" id="2.10.50.30:FF:000004">
    <property type="entry name" value="Taste receptor type 1 member 3-like protein"/>
    <property type="match status" value="1"/>
</dbReference>
<feature type="transmembrane region" description="Helical" evidence="13">
    <location>
        <begin position="749"/>
        <end position="771"/>
    </location>
</feature>
<dbReference type="PANTHER" id="PTHR24061:SF550">
    <property type="entry name" value="G-PROTEIN COUPLED RECEPTOR FAMILY C GROUP 6 MEMBER A-LIKE"/>
    <property type="match status" value="1"/>
</dbReference>
<evidence type="ECO:0000256" key="6">
    <source>
        <dbReference type="ARBA" id="ARBA00023040"/>
    </source>
</evidence>
<dbReference type="Pfam" id="PF01094">
    <property type="entry name" value="ANF_receptor"/>
    <property type="match status" value="1"/>
</dbReference>